<dbReference type="VEuPathDB" id="AmoebaDB:EHI5A_260340"/>
<dbReference type="SMART" id="SM00320">
    <property type="entry name" value="WD40"/>
    <property type="match status" value="11"/>
</dbReference>
<reference evidence="4 5" key="1">
    <citation type="submission" date="2016-05" db="EMBL/GenBank/DDBJ databases">
        <title>First whole genome sequencing of Entamoeba histolytica HM1:IMSS-clone-6.</title>
        <authorList>
            <person name="Mukherjee Avik.K."/>
            <person name="Izumyama S."/>
            <person name="Nakada-Tsukui K."/>
            <person name="Nozaki T."/>
        </authorList>
    </citation>
    <scope>NUCLEOTIDE SEQUENCE [LARGE SCALE GENOMIC DNA]</scope>
    <source>
        <strain evidence="4 5">HM1:IMSS clone 6</strain>
    </source>
</reference>
<dbReference type="PANTHER" id="PTHR19856:SF0">
    <property type="entry name" value="WD REPEAT-CONTAINING PROTEIN 1"/>
    <property type="match status" value="1"/>
</dbReference>
<name>A0A5K1V401_ENTHI</name>
<keyword evidence="1 3" id="KW-0853">WD repeat</keyword>
<comment type="caution">
    <text evidence="4">The sequence shown here is derived from an EMBL/GenBank/DDBJ whole genome shotgun (WGS) entry which is preliminary data.</text>
</comment>
<accession>A0A5K1V401</accession>
<evidence type="ECO:0000313" key="4">
    <source>
        <dbReference type="EMBL" id="GAT94067.1"/>
    </source>
</evidence>
<dbReference type="FunFam" id="2.130.10.10:FF:002384">
    <property type="entry name" value="WD repeat protein 2, putative"/>
    <property type="match status" value="1"/>
</dbReference>
<evidence type="ECO:0000256" key="2">
    <source>
        <dbReference type="ARBA" id="ARBA00022737"/>
    </source>
</evidence>
<dbReference type="OMA" id="FYQGPPF"/>
<dbReference type="FunFam" id="2.130.10.10:FF:000102">
    <property type="entry name" value="Actin-interacting protein 1"/>
    <property type="match status" value="1"/>
</dbReference>
<dbReference type="VEuPathDB" id="AmoebaDB:EHI_118160"/>
<dbReference type="GO" id="GO:0030864">
    <property type="term" value="C:cortical actin cytoskeleton"/>
    <property type="evidence" value="ECO:0007669"/>
    <property type="project" value="TreeGrafter"/>
</dbReference>
<dbReference type="InterPro" id="IPR036322">
    <property type="entry name" value="WD40_repeat_dom_sf"/>
</dbReference>
<keyword evidence="2" id="KW-0677">Repeat</keyword>
<sequence>MTKVTQVYAPLPSVTRGKPVHIGYNDHNKMGTHIVYPTGNCIVIKNVNNPLDTDIYYEHTSETTCAKYSPSGYYICSGDVQGNVRIWDTTQKEHPLKFSFKALSGPIYDIAWTGDSQRICVVGEGKEKLGSVFMWDAGSSVGEISGQTKTLLSCDFRGTRPFRLITTGEDNYPCWFEGPPFKFKKSMKDIHSRFINCGRFSPDGSLCVCVSSDKSISVFDGKTGEMKYKKTEHKAGVYSVTWGSDSKTFITASADKTCKVWNAEDGSVIKTIEFSNTIEEQQLGVVNTKNGVICVSLNGSMHNIEESSGDIKEVIEGHNKPITALANDGEYLYSGSNEGHVVRWEKATGKAVGISGKGHCTRINDIVNCGDKIATLGSDDCVKIIDKSRMEYEDSISTESPANCGVYYNNTLYVATNKGIKVIQGKEIIQSINQRNGVATLAINGDKTILSAGIKSEGCIKFYSINSDGQLTEKGEIKEDIQGTVYSMDYSSDGKYFVHSDDTRKIVLRDAKTNEVIYSRWVPHNSKVLKLRFNKDSTMIGTAGADSYSYVLNVETKAITTLGRVHPLGVNDVFIDEDGKIFTCGADSTIKVSSL</sequence>
<dbReference type="VEuPathDB" id="AmoebaDB:KM1_309660"/>
<dbReference type="GO" id="GO:0051015">
    <property type="term" value="F:actin filament binding"/>
    <property type="evidence" value="ECO:0007669"/>
    <property type="project" value="TreeGrafter"/>
</dbReference>
<dbReference type="GO" id="GO:0030042">
    <property type="term" value="P:actin filament depolymerization"/>
    <property type="evidence" value="ECO:0007669"/>
    <property type="project" value="TreeGrafter"/>
</dbReference>
<dbReference type="Gene3D" id="2.130.10.10">
    <property type="entry name" value="YVTN repeat-like/Quinoprotein amine dehydrogenase"/>
    <property type="match status" value="2"/>
</dbReference>
<dbReference type="InterPro" id="IPR001680">
    <property type="entry name" value="WD40_rpt"/>
</dbReference>
<evidence type="ECO:0000256" key="1">
    <source>
        <dbReference type="ARBA" id="ARBA00022574"/>
    </source>
</evidence>
<evidence type="ECO:0000313" key="5">
    <source>
        <dbReference type="Proteomes" id="UP000078387"/>
    </source>
</evidence>
<dbReference type="Pfam" id="PF00400">
    <property type="entry name" value="WD40"/>
    <property type="match status" value="5"/>
</dbReference>
<dbReference type="InterPro" id="IPR015943">
    <property type="entry name" value="WD40/YVTN_repeat-like_dom_sf"/>
</dbReference>
<dbReference type="PROSITE" id="PS50294">
    <property type="entry name" value="WD_REPEATS_REGION"/>
    <property type="match status" value="2"/>
</dbReference>
<feature type="repeat" description="WD" evidence="3">
    <location>
        <begin position="56"/>
        <end position="97"/>
    </location>
</feature>
<evidence type="ECO:0000256" key="3">
    <source>
        <dbReference type="PROSITE-ProRule" id="PRU00221"/>
    </source>
</evidence>
<dbReference type="PANTHER" id="PTHR19856">
    <property type="entry name" value="WD-REPEATCONTAINING PROTEIN WDR1"/>
    <property type="match status" value="1"/>
</dbReference>
<feature type="repeat" description="WD" evidence="3">
    <location>
        <begin position="230"/>
        <end position="271"/>
    </location>
</feature>
<dbReference type="PROSITE" id="PS50082">
    <property type="entry name" value="WD_REPEATS_2"/>
    <property type="match status" value="2"/>
</dbReference>
<dbReference type="EMBL" id="BDEQ01000001">
    <property type="protein sequence ID" value="GAT94067.1"/>
    <property type="molecule type" value="Genomic_DNA"/>
</dbReference>
<dbReference type="SUPFAM" id="SSF50978">
    <property type="entry name" value="WD40 repeat-like"/>
    <property type="match status" value="2"/>
</dbReference>
<protein>
    <submittedName>
        <fullName evidence="4">Wd repeat protein</fullName>
    </submittedName>
</protein>
<gene>
    <name evidence="4" type="ORF">CL6EHI_118160</name>
</gene>
<organism evidence="4 5">
    <name type="scientific">Entamoeba histolytica</name>
    <dbReference type="NCBI Taxonomy" id="5759"/>
    <lineage>
        <taxon>Eukaryota</taxon>
        <taxon>Amoebozoa</taxon>
        <taxon>Evosea</taxon>
        <taxon>Archamoebae</taxon>
        <taxon>Mastigamoebida</taxon>
        <taxon>Entamoebidae</taxon>
        <taxon>Entamoeba</taxon>
    </lineage>
</organism>
<proteinExistence type="predicted"/>
<dbReference type="AlphaFoldDB" id="A0A5K1V401"/>
<dbReference type="CDD" id="cd00200">
    <property type="entry name" value="WD40"/>
    <property type="match status" value="1"/>
</dbReference>
<dbReference type="Proteomes" id="UP000078387">
    <property type="component" value="Unassembled WGS sequence"/>
</dbReference>